<dbReference type="InterPro" id="IPR023158">
    <property type="entry name" value="YerB-like_sf"/>
</dbReference>
<comment type="caution">
    <text evidence="3">The sequence shown here is derived from an EMBL/GenBank/DDBJ whole genome shotgun (WGS) entry which is preliminary data.</text>
</comment>
<dbReference type="Proteomes" id="UP001234495">
    <property type="component" value="Unassembled WGS sequence"/>
</dbReference>
<dbReference type="Pfam" id="PF17479">
    <property type="entry name" value="DUF3048_C"/>
    <property type="match status" value="1"/>
</dbReference>
<dbReference type="Gene3D" id="3.50.90.10">
    <property type="entry name" value="YerB-like"/>
    <property type="match status" value="1"/>
</dbReference>
<evidence type="ECO:0000313" key="3">
    <source>
        <dbReference type="EMBL" id="MDQ0230224.1"/>
    </source>
</evidence>
<keyword evidence="4" id="KW-1185">Reference proteome</keyword>
<dbReference type="SUPFAM" id="SSF159774">
    <property type="entry name" value="YerB-like"/>
    <property type="match status" value="1"/>
</dbReference>
<sequence>MLCILSACNKDEKQSIVNLEDKTVEAKPTEFEETEIIEEDVYPLTGLKVESDTKNQRPIAVMVNNHPKARPQSGLHKADLVYEVLAEGNITRFLAVFQSDIPDVIGPVRSARDYYIDLSKGFEALYVHHGWSPSARQKLESGEADYLNGLFYDGTLFWRADHRKAPHNSYISFEHIQKGAKENNFTLEKEVIPFQFYTQEELLSLKGNELNEFVIKYHKSPEWQVTYEYDKTKQTYSRYSNNEQTVDLESGKSIELSNVFVVEMEHEYIDDYGRRGIDLISGGKAFLMQKGLKQEVEWKNIDNRIVPIKDGEIIKFVPGRTWINIVPNLEESVIE</sequence>
<dbReference type="InterPro" id="IPR035328">
    <property type="entry name" value="DUF3048_C"/>
</dbReference>
<reference evidence="3 4" key="1">
    <citation type="submission" date="2023-07" db="EMBL/GenBank/DDBJ databases">
        <title>Genomic Encyclopedia of Type Strains, Phase IV (KMG-IV): sequencing the most valuable type-strain genomes for metagenomic binning, comparative biology and taxonomic classification.</title>
        <authorList>
            <person name="Goeker M."/>
        </authorList>
    </citation>
    <scope>NUCLEOTIDE SEQUENCE [LARGE SCALE GENOMIC DNA]</scope>
    <source>
        <strain evidence="3 4">DSM 29005</strain>
    </source>
</reference>
<dbReference type="InterPro" id="IPR021416">
    <property type="entry name" value="DUF3048_N"/>
</dbReference>
<evidence type="ECO:0000259" key="2">
    <source>
        <dbReference type="Pfam" id="PF17479"/>
    </source>
</evidence>
<proteinExistence type="predicted"/>
<dbReference type="Pfam" id="PF11258">
    <property type="entry name" value="DUF3048"/>
    <property type="match status" value="1"/>
</dbReference>
<dbReference type="RefSeq" id="WP_370875094.1">
    <property type="nucleotide sequence ID" value="NZ_JAUSUD010000005.1"/>
</dbReference>
<protein>
    <recommendedName>
        <fullName evidence="5">Lipoprotein YerB</fullName>
    </recommendedName>
</protein>
<organism evidence="3 4">
    <name type="scientific">Metabacillus malikii</name>
    <dbReference type="NCBI Taxonomy" id="1504265"/>
    <lineage>
        <taxon>Bacteria</taxon>
        <taxon>Bacillati</taxon>
        <taxon>Bacillota</taxon>
        <taxon>Bacilli</taxon>
        <taxon>Bacillales</taxon>
        <taxon>Bacillaceae</taxon>
        <taxon>Metabacillus</taxon>
    </lineage>
</organism>
<evidence type="ECO:0000259" key="1">
    <source>
        <dbReference type="Pfam" id="PF11258"/>
    </source>
</evidence>
<feature type="domain" description="DUF3048" evidence="2">
    <location>
        <begin position="215"/>
        <end position="323"/>
    </location>
</feature>
<evidence type="ECO:0000313" key="4">
    <source>
        <dbReference type="Proteomes" id="UP001234495"/>
    </source>
</evidence>
<evidence type="ECO:0008006" key="5">
    <source>
        <dbReference type="Google" id="ProtNLM"/>
    </source>
</evidence>
<accession>A0ABT9ZE67</accession>
<name>A0ABT9ZE67_9BACI</name>
<gene>
    <name evidence="3" type="ORF">J2S19_001478</name>
</gene>
<dbReference type="EMBL" id="JAUSUD010000005">
    <property type="protein sequence ID" value="MDQ0230224.1"/>
    <property type="molecule type" value="Genomic_DNA"/>
</dbReference>
<feature type="domain" description="DUF3048" evidence="1">
    <location>
        <begin position="44"/>
        <end position="185"/>
    </location>
</feature>